<dbReference type="CDD" id="cd09923">
    <property type="entry name" value="SH2_SOCS_family"/>
    <property type="match status" value="1"/>
</dbReference>
<dbReference type="InterPro" id="IPR000980">
    <property type="entry name" value="SH2"/>
</dbReference>
<feature type="compositionally biased region" description="Low complexity" evidence="6">
    <location>
        <begin position="164"/>
        <end position="180"/>
    </location>
</feature>
<keyword evidence="1" id="KW-0341">Growth regulation</keyword>
<evidence type="ECO:0000313" key="10">
    <source>
        <dbReference type="Proteomes" id="UP000324222"/>
    </source>
</evidence>
<dbReference type="PRINTS" id="PR00401">
    <property type="entry name" value="SH2DOMAIN"/>
</dbReference>
<dbReference type="PANTHER" id="PTHR10155">
    <property type="entry name" value="PHOSPHATIDYLINOSITOL 3-KINASE REGULATORY SUBUNIT"/>
    <property type="match status" value="1"/>
</dbReference>
<accession>A0A5B7E0G8</accession>
<dbReference type="PROSITE" id="PS50001">
    <property type="entry name" value="SH2"/>
    <property type="match status" value="1"/>
</dbReference>
<dbReference type="SMART" id="SM00253">
    <property type="entry name" value="SOCS"/>
    <property type="match status" value="1"/>
</dbReference>
<dbReference type="GO" id="GO:0046854">
    <property type="term" value="P:phosphatidylinositol phosphate biosynthetic process"/>
    <property type="evidence" value="ECO:0007669"/>
    <property type="project" value="TreeGrafter"/>
</dbReference>
<evidence type="ECO:0000259" key="8">
    <source>
        <dbReference type="PROSITE" id="PS50225"/>
    </source>
</evidence>
<dbReference type="GO" id="GO:0005942">
    <property type="term" value="C:phosphatidylinositol 3-kinase complex"/>
    <property type="evidence" value="ECO:0007669"/>
    <property type="project" value="TreeGrafter"/>
</dbReference>
<dbReference type="EMBL" id="VSRR010001667">
    <property type="protein sequence ID" value="MPC26899.1"/>
    <property type="molecule type" value="Genomic_DNA"/>
</dbReference>
<dbReference type="SUPFAM" id="SSF55550">
    <property type="entry name" value="SH2 domain"/>
    <property type="match status" value="1"/>
</dbReference>
<dbReference type="InterPro" id="IPR001496">
    <property type="entry name" value="SOCS_box"/>
</dbReference>
<proteinExistence type="predicted"/>
<dbReference type="GO" id="GO:0035556">
    <property type="term" value="P:intracellular signal transduction"/>
    <property type="evidence" value="ECO:0007669"/>
    <property type="project" value="InterPro"/>
</dbReference>
<dbReference type="SUPFAM" id="SSF158235">
    <property type="entry name" value="SOCS box-like"/>
    <property type="match status" value="1"/>
</dbReference>
<keyword evidence="10" id="KW-1185">Reference proteome</keyword>
<comment type="caution">
    <text evidence="9">The sequence shown here is derived from an EMBL/GenBank/DDBJ whole genome shotgun (WGS) entry which is preliminary data.</text>
</comment>
<dbReference type="Proteomes" id="UP000324222">
    <property type="component" value="Unassembled WGS sequence"/>
</dbReference>
<protein>
    <submittedName>
        <fullName evidence="9">Cytokine-inducible SH2-containing protein</fullName>
    </submittedName>
</protein>
<evidence type="ECO:0000256" key="1">
    <source>
        <dbReference type="ARBA" id="ARBA00022604"/>
    </source>
</evidence>
<evidence type="ECO:0000256" key="3">
    <source>
        <dbReference type="ARBA" id="ARBA00022786"/>
    </source>
</evidence>
<dbReference type="AlphaFoldDB" id="A0A5B7E0G8"/>
<keyword evidence="4 5" id="KW-0727">SH2 domain</keyword>
<evidence type="ECO:0000256" key="4">
    <source>
        <dbReference type="ARBA" id="ARBA00022999"/>
    </source>
</evidence>
<gene>
    <name evidence="9" type="primary">CISH</name>
    <name evidence="9" type="ORF">E2C01_020049</name>
</gene>
<dbReference type="GO" id="GO:0046935">
    <property type="term" value="F:1-phosphatidylinositol-3-kinase regulator activity"/>
    <property type="evidence" value="ECO:0007669"/>
    <property type="project" value="TreeGrafter"/>
</dbReference>
<keyword evidence="2" id="KW-0734">Signal transduction inhibitor</keyword>
<dbReference type="OrthoDB" id="10063348at2759"/>
<dbReference type="Gene3D" id="3.30.505.10">
    <property type="entry name" value="SH2 domain"/>
    <property type="match status" value="1"/>
</dbReference>
<evidence type="ECO:0000259" key="7">
    <source>
        <dbReference type="PROSITE" id="PS50001"/>
    </source>
</evidence>
<dbReference type="PROSITE" id="PS50225">
    <property type="entry name" value="SOCS"/>
    <property type="match status" value="1"/>
</dbReference>
<evidence type="ECO:0000256" key="6">
    <source>
        <dbReference type="SAM" id="MobiDB-lite"/>
    </source>
</evidence>
<feature type="region of interest" description="Disordered" evidence="6">
    <location>
        <begin position="153"/>
        <end position="189"/>
    </location>
</feature>
<reference evidence="9 10" key="1">
    <citation type="submission" date="2019-05" db="EMBL/GenBank/DDBJ databases">
        <title>Another draft genome of Portunus trituberculatus and its Hox gene families provides insights of decapod evolution.</title>
        <authorList>
            <person name="Jeong J.-H."/>
            <person name="Song I."/>
            <person name="Kim S."/>
            <person name="Choi T."/>
            <person name="Kim D."/>
            <person name="Ryu S."/>
            <person name="Kim W."/>
        </authorList>
    </citation>
    <scope>NUCLEOTIDE SEQUENCE [LARGE SCALE GENOMIC DNA]</scope>
    <source>
        <tissue evidence="9">Muscle</tissue>
    </source>
</reference>
<name>A0A5B7E0G8_PORTR</name>
<dbReference type="PANTHER" id="PTHR10155:SF16">
    <property type="entry name" value="SUPPRESSOR OF CYTOKINE SIGNALING 2"/>
    <property type="match status" value="1"/>
</dbReference>
<dbReference type="SMART" id="SM00969">
    <property type="entry name" value="SOCS_box"/>
    <property type="match status" value="1"/>
</dbReference>
<feature type="domain" description="SH2" evidence="7">
    <location>
        <begin position="205"/>
        <end position="312"/>
    </location>
</feature>
<feature type="domain" description="SOCS box" evidence="8">
    <location>
        <begin position="307"/>
        <end position="355"/>
    </location>
</feature>
<organism evidence="9 10">
    <name type="scientific">Portunus trituberculatus</name>
    <name type="common">Swimming crab</name>
    <name type="synonym">Neptunus trituberculatus</name>
    <dbReference type="NCBI Taxonomy" id="210409"/>
    <lineage>
        <taxon>Eukaryota</taxon>
        <taxon>Metazoa</taxon>
        <taxon>Ecdysozoa</taxon>
        <taxon>Arthropoda</taxon>
        <taxon>Crustacea</taxon>
        <taxon>Multicrustacea</taxon>
        <taxon>Malacostraca</taxon>
        <taxon>Eumalacostraca</taxon>
        <taxon>Eucarida</taxon>
        <taxon>Decapoda</taxon>
        <taxon>Pleocyemata</taxon>
        <taxon>Brachyura</taxon>
        <taxon>Eubrachyura</taxon>
        <taxon>Portunoidea</taxon>
        <taxon>Portunidae</taxon>
        <taxon>Portuninae</taxon>
        <taxon>Portunus</taxon>
    </lineage>
</organism>
<evidence type="ECO:0000256" key="5">
    <source>
        <dbReference type="PROSITE-ProRule" id="PRU00191"/>
    </source>
</evidence>
<dbReference type="GO" id="GO:0009968">
    <property type="term" value="P:negative regulation of signal transduction"/>
    <property type="evidence" value="ECO:0007669"/>
    <property type="project" value="UniProtKB-KW"/>
</dbReference>
<dbReference type="Pfam" id="PF00017">
    <property type="entry name" value="SH2"/>
    <property type="match status" value="1"/>
</dbReference>
<evidence type="ECO:0000256" key="2">
    <source>
        <dbReference type="ARBA" id="ARBA00022700"/>
    </source>
</evidence>
<keyword evidence="3" id="KW-0833">Ubl conjugation pathway</keyword>
<dbReference type="InterPro" id="IPR036860">
    <property type="entry name" value="SH2_dom_sf"/>
</dbReference>
<dbReference type="SMART" id="SM00252">
    <property type="entry name" value="SH2"/>
    <property type="match status" value="1"/>
</dbReference>
<sequence length="356" mass="37870">MMLVCPGCHIGMAATPALPAAHCLPTAHLTPAGVQPPYVCGRMFQMGGAAGVRPCLPVPHDACHVLCCLSCPHSCSVLRLCNVPEARNNLHTSGGGLVEGLTDGGRSTSPDTKINHMAGHNPFFTPCQAALPTAKACPASLLLPSSTHSQQQSAASVNPFVGSTPAAAPPTKAAPKVTLTPPEPDSVNDSQILTETRRKLEESGWYHGSLSWRQAAALLRDTPVGTFLLRDSASPQCLYSLSVNTTNGPTSVRIHYSCGKFRLDCTGHSQRHTPEFTGVVELVQHYVDVSSTQVWVDHEGNTFSPIDIRRPLRRSPSSLQHLCRLVINSSDGSGKNSSSDLPPALRGFLKAYPHTV</sequence>
<dbReference type="InterPro" id="IPR036036">
    <property type="entry name" value="SOCS_box-like_dom_sf"/>
</dbReference>
<evidence type="ECO:0000313" key="9">
    <source>
        <dbReference type="EMBL" id="MPC26899.1"/>
    </source>
</evidence>